<evidence type="ECO:0000313" key="2">
    <source>
        <dbReference type="Proteomes" id="UP000324800"/>
    </source>
</evidence>
<protein>
    <submittedName>
        <fullName evidence="1">Uncharacterized protein</fullName>
    </submittedName>
</protein>
<gene>
    <name evidence="1" type="ORF">EZS28_003741</name>
</gene>
<feature type="non-terminal residue" evidence="1">
    <location>
        <position position="33"/>
    </location>
</feature>
<dbReference type="Proteomes" id="UP000324800">
    <property type="component" value="Unassembled WGS sequence"/>
</dbReference>
<dbReference type="AlphaFoldDB" id="A0A5J4X0B0"/>
<name>A0A5J4X0B0_9EUKA</name>
<organism evidence="1 2">
    <name type="scientific">Streblomastix strix</name>
    <dbReference type="NCBI Taxonomy" id="222440"/>
    <lineage>
        <taxon>Eukaryota</taxon>
        <taxon>Metamonada</taxon>
        <taxon>Preaxostyla</taxon>
        <taxon>Oxymonadida</taxon>
        <taxon>Streblomastigidae</taxon>
        <taxon>Streblomastix</taxon>
    </lineage>
</organism>
<evidence type="ECO:0000313" key="1">
    <source>
        <dbReference type="EMBL" id="KAA6400727.1"/>
    </source>
</evidence>
<dbReference type="EMBL" id="SNRW01000511">
    <property type="protein sequence ID" value="KAA6400727.1"/>
    <property type="molecule type" value="Genomic_DNA"/>
</dbReference>
<proteinExistence type="predicted"/>
<comment type="caution">
    <text evidence="1">The sequence shown here is derived from an EMBL/GenBank/DDBJ whole genome shotgun (WGS) entry which is preliminary data.</text>
</comment>
<reference evidence="1 2" key="1">
    <citation type="submission" date="2019-03" db="EMBL/GenBank/DDBJ databases">
        <title>Single cell metagenomics reveals metabolic interactions within the superorganism composed of flagellate Streblomastix strix and complex community of Bacteroidetes bacteria on its surface.</title>
        <authorList>
            <person name="Treitli S.C."/>
            <person name="Kolisko M."/>
            <person name="Husnik F."/>
            <person name="Keeling P."/>
            <person name="Hampl V."/>
        </authorList>
    </citation>
    <scope>NUCLEOTIDE SEQUENCE [LARGE SCALE GENOMIC DNA]</scope>
    <source>
        <strain evidence="1">ST1C</strain>
    </source>
</reference>
<sequence>MLMPEYVSSHESTLNAPSIQPRVQLAPLLFGMG</sequence>
<accession>A0A5J4X0B0</accession>